<dbReference type="AlphaFoldDB" id="A0A2A6DWS2"/>
<dbReference type="Proteomes" id="UP000243688">
    <property type="component" value="Unassembled WGS sequence"/>
</dbReference>
<name>A0A2A6DWS2_9BACL</name>
<organism evidence="2 3">
    <name type="scientific">Candidatus Reconcilbacillus cellulovorans</name>
    <dbReference type="NCBI Taxonomy" id="1906605"/>
    <lineage>
        <taxon>Bacteria</taxon>
        <taxon>Bacillati</taxon>
        <taxon>Bacillota</taxon>
        <taxon>Bacilli</taxon>
        <taxon>Bacillales</taxon>
        <taxon>Paenibacillaceae</taxon>
        <taxon>Candidatus Reconcilbacillus</taxon>
    </lineage>
</organism>
<evidence type="ECO:0000256" key="1">
    <source>
        <dbReference type="ARBA" id="ARBA00006539"/>
    </source>
</evidence>
<dbReference type="InterPro" id="IPR009620">
    <property type="entry name" value="UPF0236"/>
</dbReference>
<dbReference type="Pfam" id="PF06782">
    <property type="entry name" value="UPF0236"/>
    <property type="match status" value="1"/>
</dbReference>
<comment type="similarity">
    <text evidence="1">Belongs to the UPF0236 family.</text>
</comment>
<accession>A0A2A6DWS2</accession>
<sequence length="92" mass="10449">MVTIVGEVTYWRRYYVDPQTGERRFLLDERLGIAERQRLSPGLREQAVTLAMEMSYRRAAKVLSQWVPAIMNAGRCRRAGGRSGSCVSKPMG</sequence>
<evidence type="ECO:0000313" key="3">
    <source>
        <dbReference type="Proteomes" id="UP000243688"/>
    </source>
</evidence>
<evidence type="ECO:0000313" key="2">
    <source>
        <dbReference type="EMBL" id="PDO09142.1"/>
    </source>
</evidence>
<dbReference type="EMBL" id="MOXJ01000104">
    <property type="protein sequence ID" value="PDO09142.1"/>
    <property type="molecule type" value="Genomic_DNA"/>
</dbReference>
<reference evidence="2 3" key="1">
    <citation type="submission" date="2016-12" db="EMBL/GenBank/DDBJ databases">
        <title>Candidatus Reconcilibacillus cellulovorans genome.</title>
        <authorList>
            <person name="Kolinko S."/>
            <person name="Wu Y.-W."/>
            <person name="Tachea F."/>
            <person name="Denzel E."/>
            <person name="Hiras J."/>
            <person name="Baecker N."/>
            <person name="Chan L.J."/>
            <person name="Eichorst S.A."/>
            <person name="Frey D."/>
            <person name="Adams P.D."/>
            <person name="Pray T."/>
            <person name="Tanjore D."/>
            <person name="Petzold C.J."/>
            <person name="Gladden J.M."/>
            <person name="Simmons B.A."/>
            <person name="Singer S.W."/>
        </authorList>
    </citation>
    <scope>NUCLEOTIDE SEQUENCE [LARGE SCALE GENOMIC DNA]</scope>
    <source>
        <strain evidence="2">JTherm</strain>
    </source>
</reference>
<comment type="caution">
    <text evidence="2">The sequence shown here is derived from an EMBL/GenBank/DDBJ whole genome shotgun (WGS) entry which is preliminary data.</text>
</comment>
<protein>
    <submittedName>
        <fullName evidence="2">Uncharacterized protein</fullName>
    </submittedName>
</protein>
<gene>
    <name evidence="2" type="ORF">BLM47_14295</name>
</gene>
<proteinExistence type="inferred from homology"/>